<evidence type="ECO:0000313" key="2">
    <source>
        <dbReference type="EMBL" id="TFK53746.1"/>
    </source>
</evidence>
<gene>
    <name evidence="2" type="ORF">OE88DRAFT_1643424</name>
</gene>
<evidence type="ECO:0000256" key="1">
    <source>
        <dbReference type="SAM" id="MobiDB-lite"/>
    </source>
</evidence>
<sequence length="184" mass="21376">MSRLDSLVYPRLVTSPYGRTRLSDGSSMLITRGGGSGTWEGQVRRVWRNCHRDWKHSKHLMAPTKRRKDDEKENFFVNTLSAPPKRRRRALQLTTEQLQLEQQRHIEEREARGALERKDREREEEEQQILAAQAEQDLANARLANLLRGIQADGFTLNTFLTALPISRYQHRPRASLSRMATNS</sequence>
<organism evidence="2 3">
    <name type="scientific">Heliocybe sulcata</name>
    <dbReference type="NCBI Taxonomy" id="5364"/>
    <lineage>
        <taxon>Eukaryota</taxon>
        <taxon>Fungi</taxon>
        <taxon>Dikarya</taxon>
        <taxon>Basidiomycota</taxon>
        <taxon>Agaricomycotina</taxon>
        <taxon>Agaricomycetes</taxon>
        <taxon>Gloeophyllales</taxon>
        <taxon>Gloeophyllaceae</taxon>
        <taxon>Heliocybe</taxon>
    </lineage>
</organism>
<keyword evidence="3" id="KW-1185">Reference proteome</keyword>
<dbReference type="EMBL" id="ML213507">
    <property type="protein sequence ID" value="TFK53746.1"/>
    <property type="molecule type" value="Genomic_DNA"/>
</dbReference>
<evidence type="ECO:0000313" key="3">
    <source>
        <dbReference type="Proteomes" id="UP000305948"/>
    </source>
</evidence>
<name>A0A5C3NBD1_9AGAM</name>
<proteinExistence type="predicted"/>
<protein>
    <submittedName>
        <fullName evidence="2">Uncharacterized protein</fullName>
    </submittedName>
</protein>
<reference evidence="2 3" key="1">
    <citation type="journal article" date="2019" name="Nat. Ecol. Evol.">
        <title>Megaphylogeny resolves global patterns of mushroom evolution.</title>
        <authorList>
            <person name="Varga T."/>
            <person name="Krizsan K."/>
            <person name="Foldi C."/>
            <person name="Dima B."/>
            <person name="Sanchez-Garcia M."/>
            <person name="Sanchez-Ramirez S."/>
            <person name="Szollosi G.J."/>
            <person name="Szarkandi J.G."/>
            <person name="Papp V."/>
            <person name="Albert L."/>
            <person name="Andreopoulos W."/>
            <person name="Angelini C."/>
            <person name="Antonin V."/>
            <person name="Barry K.W."/>
            <person name="Bougher N.L."/>
            <person name="Buchanan P."/>
            <person name="Buyck B."/>
            <person name="Bense V."/>
            <person name="Catcheside P."/>
            <person name="Chovatia M."/>
            <person name="Cooper J."/>
            <person name="Damon W."/>
            <person name="Desjardin D."/>
            <person name="Finy P."/>
            <person name="Geml J."/>
            <person name="Haridas S."/>
            <person name="Hughes K."/>
            <person name="Justo A."/>
            <person name="Karasinski D."/>
            <person name="Kautmanova I."/>
            <person name="Kiss B."/>
            <person name="Kocsube S."/>
            <person name="Kotiranta H."/>
            <person name="LaButti K.M."/>
            <person name="Lechner B.E."/>
            <person name="Liimatainen K."/>
            <person name="Lipzen A."/>
            <person name="Lukacs Z."/>
            <person name="Mihaltcheva S."/>
            <person name="Morgado L.N."/>
            <person name="Niskanen T."/>
            <person name="Noordeloos M.E."/>
            <person name="Ohm R.A."/>
            <person name="Ortiz-Santana B."/>
            <person name="Ovrebo C."/>
            <person name="Racz N."/>
            <person name="Riley R."/>
            <person name="Savchenko A."/>
            <person name="Shiryaev A."/>
            <person name="Soop K."/>
            <person name="Spirin V."/>
            <person name="Szebenyi C."/>
            <person name="Tomsovsky M."/>
            <person name="Tulloss R.E."/>
            <person name="Uehling J."/>
            <person name="Grigoriev I.V."/>
            <person name="Vagvolgyi C."/>
            <person name="Papp T."/>
            <person name="Martin F.M."/>
            <person name="Miettinen O."/>
            <person name="Hibbett D.S."/>
            <person name="Nagy L.G."/>
        </authorList>
    </citation>
    <scope>NUCLEOTIDE SEQUENCE [LARGE SCALE GENOMIC DNA]</scope>
    <source>
        <strain evidence="2 3">OMC1185</strain>
    </source>
</reference>
<feature type="region of interest" description="Disordered" evidence="1">
    <location>
        <begin position="107"/>
        <end position="128"/>
    </location>
</feature>
<accession>A0A5C3NBD1</accession>
<dbReference type="Proteomes" id="UP000305948">
    <property type="component" value="Unassembled WGS sequence"/>
</dbReference>
<dbReference type="AlphaFoldDB" id="A0A5C3NBD1"/>
<feature type="compositionally biased region" description="Basic and acidic residues" evidence="1">
    <location>
        <begin position="107"/>
        <end position="121"/>
    </location>
</feature>